<evidence type="ECO:0000313" key="4">
    <source>
        <dbReference type="RefSeq" id="XP_056853071.1"/>
    </source>
</evidence>
<feature type="compositionally biased region" description="Basic residues" evidence="1">
    <location>
        <begin position="529"/>
        <end position="539"/>
    </location>
</feature>
<feature type="compositionally biased region" description="Polar residues" evidence="1">
    <location>
        <begin position="51"/>
        <end position="64"/>
    </location>
</feature>
<dbReference type="InterPro" id="IPR043502">
    <property type="entry name" value="DNA/RNA_pol_sf"/>
</dbReference>
<dbReference type="Pfam" id="PF14111">
    <property type="entry name" value="DUF4283"/>
    <property type="match status" value="1"/>
</dbReference>
<feature type="compositionally biased region" description="Pro residues" evidence="1">
    <location>
        <begin position="25"/>
        <end position="40"/>
    </location>
</feature>
<dbReference type="PROSITE" id="PS50878">
    <property type="entry name" value="RT_POL"/>
    <property type="match status" value="1"/>
</dbReference>
<dbReference type="RefSeq" id="XP_056853071.1">
    <property type="nucleotide sequence ID" value="XM_056997091.1"/>
</dbReference>
<dbReference type="SUPFAM" id="SSF56672">
    <property type="entry name" value="DNA/RNA polymerases"/>
    <property type="match status" value="1"/>
</dbReference>
<dbReference type="InterPro" id="IPR000477">
    <property type="entry name" value="RT_dom"/>
</dbReference>
<feature type="compositionally biased region" description="Polar residues" evidence="1">
    <location>
        <begin position="511"/>
        <end position="528"/>
    </location>
</feature>
<dbReference type="OrthoDB" id="691688at2759"/>
<dbReference type="InterPro" id="IPR036691">
    <property type="entry name" value="Endo/exonu/phosph_ase_sf"/>
</dbReference>
<evidence type="ECO:0000313" key="3">
    <source>
        <dbReference type="Proteomes" id="UP000504610"/>
    </source>
</evidence>
<dbReference type="Pfam" id="PF03372">
    <property type="entry name" value="Exo_endo_phos"/>
    <property type="match status" value="1"/>
</dbReference>
<organism evidence="3 4">
    <name type="scientific">Raphanus sativus</name>
    <name type="common">Radish</name>
    <name type="synonym">Raphanus raphanistrum var. sativus</name>
    <dbReference type="NCBI Taxonomy" id="3726"/>
    <lineage>
        <taxon>Eukaryota</taxon>
        <taxon>Viridiplantae</taxon>
        <taxon>Streptophyta</taxon>
        <taxon>Embryophyta</taxon>
        <taxon>Tracheophyta</taxon>
        <taxon>Spermatophyta</taxon>
        <taxon>Magnoliopsida</taxon>
        <taxon>eudicotyledons</taxon>
        <taxon>Gunneridae</taxon>
        <taxon>Pentapetalae</taxon>
        <taxon>rosids</taxon>
        <taxon>malvids</taxon>
        <taxon>Brassicales</taxon>
        <taxon>Brassicaceae</taxon>
        <taxon>Brassiceae</taxon>
        <taxon>Raphanus</taxon>
    </lineage>
</organism>
<feature type="compositionally biased region" description="Polar residues" evidence="1">
    <location>
        <begin position="146"/>
        <end position="169"/>
    </location>
</feature>
<sequence length="1721" mass="193354">MQNCWSVPGRLPGLNPSSVAASEVPDPPLIPPDPPDPSSPLSPQSFPPLSASKTTPATGTVPSSSRKKQGPKTTGAVASPDSTTSAPKSPSLETAKVKEVIQNSGSEPTKTVHEQYPTANQAIKPLLSTDPNPPQSETTPMAIDPQPSTASEGLPSSQLQDLPSPTPETSHQKEPVTPTVNKAPSLVERIRASENKTLRILALVAFAASGRPRITIPDSVFQKGAEIHKDFVICYFNGKAPPFSQIQSVFNYMWGKGKPLEIHNNPLNRSTLVRIPSDYLRQKILDKNIWYVGDSMFHTALWSSVHSRSTPPLKAIKIWAHFHDIPLDLRHEEGYSLIGGLVGEPKEVDEFTKNLVSLTISHIKVEVDLTIPLPSVVEFERENGDVVEVLVTYPWVPPTCSHCHELGHIVRNCLLYTPPPGDDPTAQKKVYVAKTPAKKKKNNQQQQSNSGDSTPNQRTAVPKPIPPISSTPIPPIPSSPIPPPSEIQSNSLAPPPSHNSSLQPLKPPLNHLTTQPSPNLPPSFSTPTHTKRPSLKRSRSSPTLSPPPCSENQNPFARPISLHPPISGSLPLSNILSSNPFSPLLLNTIPASFVPESHIKEPSLSPILSSLCPNWCFSSNHLSDPDGRIILIWRASLKVTILCQSRQSITCKIDFPNHQPIHYTAVYASNLSADRIDLWAELINLQASLDMDTTNWILGGDLNQISHPSEHSDPSVTGLDNQMYLMRDSMIQMGLFDLRFIGTNHTWSNSCPSHPITKKLDRLMVNSNSISAFPHALATFLPPIFSDHSPCILDLAFKLPSAGSKPFKFPNYLIKHPNFAQLIQEAWIHAGNTCQTLTQLFWKLKMIKSDLKLLISNNYSKIQGRVIETNRLLQLAQVQALQNPSTATFQAERELHEKWHFLRVIEEIYFRQKSRINWLKEGDLNTTYFFRICQTRASYNAIRAFLAINGQWITDPECMSRHAVYHFQSVLGPLNYYPPAISTHPQWFQELINFSPSQEQVTTLLSLPTSEEIKSCLFRLNANKAPGPDGLTSAFFKASWDSVGNEVLVSIKNFFASIFLPATSNATILTLLVENTTLAGELINGYHKNSGQKCITIKVDIAKAFDTLSWEFLFSCLQGLQLPSRFIRLLKACVCTPSYMIGYNGSVHGYFKGKRGLRQGDPLSPYLFVIAMNCLSHMFNQAARENRLNYHRNCAPTKLTHLSFADDLLIFIDGSIQSVQQVLQVLSEFEKRSGLAVSMQKTSFFVSGLSSEETDTIQASTGMCLGSLPFRYLGVPLNSKKLSLTNCEPLLHQIKSRFSSWSVKSLSFSGRLLLIKTVISGITTFWCSAFILPKACINRISSLCSIFLWKGNIEGHNSARVSWETLVLTKRQGGLGIKDLLTWNKACSLRLVWLLFFRPDSVWVQWFKEVILKGELSNYWTTPPRQSYSWLVNKLLKLKQTVFPLLKLMLQNGESARFWSDNWSLFGDLNAYLSGSRSGLGIPRTATVASLCRNGVWRLPPARSEQQLSLYTYITTIELQPNQDYYIWEINGQRSESFKTGILYDYLREPKPDVPWSTAVWFSRAIPRQAFHVWLVIQDRIPTRDRLRRWGIQVDDRCLLCNAAQESRNHIYFECNYSHDLWSRVANRLRLVPQRDWADTVNQMLSLPPPATQRKLTLLAWQSTMYWLWHERNGRLHSNTFRSNEQIFKLLDVQMRNKLQSFRTENPTRSSTMMQSWVRFA</sequence>
<feature type="domain" description="Reverse transcriptase" evidence="2">
    <location>
        <begin position="958"/>
        <end position="1277"/>
    </location>
</feature>
<feature type="compositionally biased region" description="Polar residues" evidence="1">
    <location>
        <begin position="486"/>
        <end position="503"/>
    </location>
</feature>
<accession>A0A9W3CNA5</accession>
<protein>
    <submittedName>
        <fullName evidence="4">Uncharacterized protein LOC108820097</fullName>
    </submittedName>
</protein>
<dbReference type="GO" id="GO:0003824">
    <property type="term" value="F:catalytic activity"/>
    <property type="evidence" value="ECO:0007669"/>
    <property type="project" value="InterPro"/>
</dbReference>
<evidence type="ECO:0000256" key="1">
    <source>
        <dbReference type="SAM" id="MobiDB-lite"/>
    </source>
</evidence>
<evidence type="ECO:0000259" key="2">
    <source>
        <dbReference type="PROSITE" id="PS50878"/>
    </source>
</evidence>
<dbReference type="Proteomes" id="UP000504610">
    <property type="component" value="Unplaced"/>
</dbReference>
<dbReference type="Pfam" id="PF00078">
    <property type="entry name" value="RVT_1"/>
    <property type="match status" value="1"/>
</dbReference>
<dbReference type="KEGG" id="rsz:108820097"/>
<dbReference type="InterPro" id="IPR025558">
    <property type="entry name" value="DUF4283"/>
</dbReference>
<dbReference type="InterPro" id="IPR005135">
    <property type="entry name" value="Endo/exonuclease/phosphatase"/>
</dbReference>
<keyword evidence="3" id="KW-1185">Reference proteome</keyword>
<feature type="compositionally biased region" description="Low complexity" evidence="1">
    <location>
        <begin position="41"/>
        <end position="50"/>
    </location>
</feature>
<feature type="region of interest" description="Disordered" evidence="1">
    <location>
        <begin position="435"/>
        <end position="560"/>
    </location>
</feature>
<gene>
    <name evidence="4" type="primary">LOC108820097</name>
</gene>
<dbReference type="InterPro" id="IPR026960">
    <property type="entry name" value="RVT-Znf"/>
</dbReference>
<feature type="compositionally biased region" description="Pro residues" evidence="1">
    <location>
        <begin position="463"/>
        <end position="485"/>
    </location>
</feature>
<reference evidence="4" key="1">
    <citation type="submission" date="2025-08" db="UniProtKB">
        <authorList>
            <consortium name="RefSeq"/>
        </authorList>
    </citation>
    <scope>IDENTIFICATION</scope>
    <source>
        <tissue evidence="4">Leaf</tissue>
    </source>
</reference>
<dbReference type="CDD" id="cd01650">
    <property type="entry name" value="RT_nLTR_like"/>
    <property type="match status" value="1"/>
</dbReference>
<dbReference type="Gene3D" id="3.60.10.10">
    <property type="entry name" value="Endonuclease/exonuclease/phosphatase"/>
    <property type="match status" value="1"/>
</dbReference>
<dbReference type="PANTHER" id="PTHR33116:SF80">
    <property type="entry name" value="REVERSE TRANSCRIPTASE ZINC-BINDING DOMAIN-CONTAINING PROTEIN"/>
    <property type="match status" value="1"/>
</dbReference>
<dbReference type="SUPFAM" id="SSF56219">
    <property type="entry name" value="DNase I-like"/>
    <property type="match status" value="1"/>
</dbReference>
<dbReference type="GeneID" id="108820097"/>
<dbReference type="PANTHER" id="PTHR33116">
    <property type="entry name" value="REVERSE TRANSCRIPTASE ZINC-BINDING DOMAIN-CONTAINING PROTEIN-RELATED-RELATED"/>
    <property type="match status" value="1"/>
</dbReference>
<name>A0A9W3CNA5_RAPSA</name>
<dbReference type="Pfam" id="PF13966">
    <property type="entry name" value="zf-RVT"/>
    <property type="match status" value="1"/>
</dbReference>
<feature type="region of interest" description="Disordered" evidence="1">
    <location>
        <begin position="1"/>
        <end position="182"/>
    </location>
</feature>
<feature type="compositionally biased region" description="Polar residues" evidence="1">
    <location>
        <begin position="80"/>
        <end position="92"/>
    </location>
</feature>
<proteinExistence type="predicted"/>